<organism evidence="1 2">
    <name type="scientific">Deefgea salmonis</name>
    <dbReference type="NCBI Taxonomy" id="2875502"/>
    <lineage>
        <taxon>Bacteria</taxon>
        <taxon>Pseudomonadati</taxon>
        <taxon>Pseudomonadota</taxon>
        <taxon>Betaproteobacteria</taxon>
        <taxon>Neisseriales</taxon>
        <taxon>Chitinibacteraceae</taxon>
        <taxon>Deefgea</taxon>
    </lineage>
</organism>
<keyword evidence="2" id="KW-1185">Reference proteome</keyword>
<evidence type="ECO:0000313" key="2">
    <source>
        <dbReference type="Proteomes" id="UP001198034"/>
    </source>
</evidence>
<proteinExistence type="predicted"/>
<reference evidence="1 2" key="1">
    <citation type="submission" date="2021-10" db="EMBL/GenBank/DDBJ databases">
        <authorList>
            <person name="Chen M."/>
        </authorList>
    </citation>
    <scope>NUCLEOTIDE SEQUENCE [LARGE SCALE GENOMIC DNA]</scope>
    <source>
        <strain evidence="1 2">H3-26</strain>
    </source>
</reference>
<sequence length="444" mass="48986">MAHWHGVSDTRVMPPVIRIDRKIGWLNPRLGVGLAAWLIAGLASTASWASDADALALADQALEPAAARSDWQIFTEGMLGQVNQRAPLDDIRISRASVDVLLDTAINPDWRLTLANRVDWLGQDGQYEVVNTFKEGYVSWQAQPNAALDLGRINLRNGVALGYNPTDYFKVGALRSVVSIAPASLRENRLGVGMLRGQWVWEGGAVNAVFAPKLANRRQNAAFSPDWGASNSVSRYLLTSSVQVLPGFAPQFLLLGEQGQSPQLGMNASILAGDALTLYAEYSGGRSAALLLAAPALLPAAPVSWHSRLAAGGTHTFANNLSLSLEYHYDGEALNQSQWRALWLNPADYWAYRSAVFHAQSLPTQQAAMSFVSWRDAGVKALDLNWMLRRDLVDQSWQSWLEARYHFERIDWALQWQYQNGAPGSQYGALPQRHSLQAVVKYFF</sequence>
<accession>A0ABS8BGI6</accession>
<dbReference type="EMBL" id="JAJAWG010000001">
    <property type="protein sequence ID" value="MCB5194729.1"/>
    <property type="molecule type" value="Genomic_DNA"/>
</dbReference>
<name>A0ABS8BGI6_9NEIS</name>
<dbReference type="Proteomes" id="UP001198034">
    <property type="component" value="Unassembled WGS sequence"/>
</dbReference>
<protein>
    <recommendedName>
        <fullName evidence="3">Alginate export domain-containing protein</fullName>
    </recommendedName>
</protein>
<evidence type="ECO:0008006" key="3">
    <source>
        <dbReference type="Google" id="ProtNLM"/>
    </source>
</evidence>
<evidence type="ECO:0000313" key="1">
    <source>
        <dbReference type="EMBL" id="MCB5194729.1"/>
    </source>
</evidence>
<gene>
    <name evidence="1" type="ORF">LG219_00305</name>
</gene>
<comment type="caution">
    <text evidence="1">The sequence shown here is derived from an EMBL/GenBank/DDBJ whole genome shotgun (WGS) entry which is preliminary data.</text>
</comment>
<dbReference type="RefSeq" id="WP_226762560.1">
    <property type="nucleotide sequence ID" value="NZ_JAJAWG010000001.1"/>
</dbReference>